<gene>
    <name evidence="1" type="ORF">M9H77_23409</name>
</gene>
<protein>
    <submittedName>
        <fullName evidence="1">Uncharacterized protein</fullName>
    </submittedName>
</protein>
<name>A0ACC0ATY3_CATRO</name>
<comment type="caution">
    <text evidence="1">The sequence shown here is derived from an EMBL/GenBank/DDBJ whole genome shotgun (WGS) entry which is preliminary data.</text>
</comment>
<evidence type="ECO:0000313" key="2">
    <source>
        <dbReference type="Proteomes" id="UP001060085"/>
    </source>
</evidence>
<keyword evidence="2" id="KW-1185">Reference proteome</keyword>
<sequence length="110" mass="12244">MSRSRHYRNPQRGAYQRKIQRRKDENGFKLSKNDGKRCQTRTTKKPTTGGRLPIADAAGIFCYSDFSAAAVQLSIASSLAAGICLCCRNLQKFLLLSKLLSQLLRFCAAS</sequence>
<organism evidence="1 2">
    <name type="scientific">Catharanthus roseus</name>
    <name type="common">Madagascar periwinkle</name>
    <name type="synonym">Vinca rosea</name>
    <dbReference type="NCBI Taxonomy" id="4058"/>
    <lineage>
        <taxon>Eukaryota</taxon>
        <taxon>Viridiplantae</taxon>
        <taxon>Streptophyta</taxon>
        <taxon>Embryophyta</taxon>
        <taxon>Tracheophyta</taxon>
        <taxon>Spermatophyta</taxon>
        <taxon>Magnoliopsida</taxon>
        <taxon>eudicotyledons</taxon>
        <taxon>Gunneridae</taxon>
        <taxon>Pentapetalae</taxon>
        <taxon>asterids</taxon>
        <taxon>lamiids</taxon>
        <taxon>Gentianales</taxon>
        <taxon>Apocynaceae</taxon>
        <taxon>Rauvolfioideae</taxon>
        <taxon>Vinceae</taxon>
        <taxon>Catharanthinae</taxon>
        <taxon>Catharanthus</taxon>
    </lineage>
</organism>
<accession>A0ACC0ATY3</accession>
<dbReference type="EMBL" id="CM044705">
    <property type="protein sequence ID" value="KAI5664086.1"/>
    <property type="molecule type" value="Genomic_DNA"/>
</dbReference>
<evidence type="ECO:0000313" key="1">
    <source>
        <dbReference type="EMBL" id="KAI5664086.1"/>
    </source>
</evidence>
<proteinExistence type="predicted"/>
<dbReference type="Proteomes" id="UP001060085">
    <property type="component" value="Linkage Group LG05"/>
</dbReference>
<reference evidence="2" key="1">
    <citation type="journal article" date="2023" name="Nat. Plants">
        <title>Single-cell RNA sequencing provides a high-resolution roadmap for understanding the multicellular compartmentation of specialized metabolism.</title>
        <authorList>
            <person name="Sun S."/>
            <person name="Shen X."/>
            <person name="Li Y."/>
            <person name="Li Y."/>
            <person name="Wang S."/>
            <person name="Li R."/>
            <person name="Zhang H."/>
            <person name="Shen G."/>
            <person name="Guo B."/>
            <person name="Wei J."/>
            <person name="Xu J."/>
            <person name="St-Pierre B."/>
            <person name="Chen S."/>
            <person name="Sun C."/>
        </authorList>
    </citation>
    <scope>NUCLEOTIDE SEQUENCE [LARGE SCALE GENOMIC DNA]</scope>
</reference>